<dbReference type="eggNOG" id="COG3063">
    <property type="taxonomic scope" value="Bacteria"/>
</dbReference>
<dbReference type="PATRIC" id="fig|1116472.3.peg.2024"/>
<dbReference type="AlphaFoldDB" id="V5C167"/>
<sequence length="228" mass="25329">MKKTTFVALLLLSLQCYADGVANSVQAIESEWASIYYTLPKSSQEGAYDALLKKATKLTEQHPNSSELLFWQAVILATNAELQDGFTALNAIHKSRDLLLQSIKMNPQTANGSAYVTLGTLYYMAPKWPIAFGDTEKAEQMFQAALKINPNGIDANYFYGDFLRANNHPTEAEIYFEKALSAPSRDDQLFADNKLKDEVKLALANTKNRKINGVKNAFLSLFNSASLK</sequence>
<keyword evidence="1" id="KW-0732">Signal</keyword>
<dbReference type="OrthoDB" id="9812424at2"/>
<dbReference type="STRING" id="1116472.MGMO_66c00460"/>
<keyword evidence="3" id="KW-1185">Reference proteome</keyword>
<dbReference type="SUPFAM" id="SSF48452">
    <property type="entry name" value="TPR-like"/>
    <property type="match status" value="1"/>
</dbReference>
<feature type="signal peptide" evidence="1">
    <location>
        <begin position="1"/>
        <end position="18"/>
    </location>
</feature>
<gene>
    <name evidence="2" type="ORF">MGMO_66c00460</name>
</gene>
<dbReference type="RefSeq" id="WP_023494785.1">
    <property type="nucleotide sequence ID" value="NZ_AYLO01000064.1"/>
</dbReference>
<dbReference type="EMBL" id="AYLO01000064">
    <property type="protein sequence ID" value="ESS72207.1"/>
    <property type="molecule type" value="Genomic_DNA"/>
</dbReference>
<evidence type="ECO:0000313" key="2">
    <source>
        <dbReference type="EMBL" id="ESS72207.1"/>
    </source>
</evidence>
<evidence type="ECO:0000256" key="1">
    <source>
        <dbReference type="SAM" id="SignalP"/>
    </source>
</evidence>
<organism evidence="2 3">
    <name type="scientific">Methyloglobulus morosus KoM1</name>
    <dbReference type="NCBI Taxonomy" id="1116472"/>
    <lineage>
        <taxon>Bacteria</taxon>
        <taxon>Pseudomonadati</taxon>
        <taxon>Pseudomonadota</taxon>
        <taxon>Gammaproteobacteria</taxon>
        <taxon>Methylococcales</taxon>
        <taxon>Methylococcaceae</taxon>
        <taxon>Methyloglobulus</taxon>
    </lineage>
</organism>
<protein>
    <submittedName>
        <fullName evidence="2">Uncharacterized protein</fullName>
    </submittedName>
</protein>
<dbReference type="InterPro" id="IPR011990">
    <property type="entry name" value="TPR-like_helical_dom_sf"/>
</dbReference>
<accession>V5C167</accession>
<reference evidence="2 3" key="1">
    <citation type="journal article" date="2013" name="Genome Announc.">
        <title>Draft Genome Sequence of the Methanotrophic Gammaproteobacterium Methyloglobulus morosus DSM 22980 Strain KoM1.</title>
        <authorList>
            <person name="Poehlein A."/>
            <person name="Deutzmann J.S."/>
            <person name="Daniel R."/>
            <person name="Simeonova D.D."/>
        </authorList>
    </citation>
    <scope>NUCLEOTIDE SEQUENCE [LARGE SCALE GENOMIC DNA]</scope>
    <source>
        <strain evidence="2 3">KoM1</strain>
    </source>
</reference>
<proteinExistence type="predicted"/>
<dbReference type="Pfam" id="PF14559">
    <property type="entry name" value="TPR_19"/>
    <property type="match status" value="1"/>
</dbReference>
<dbReference type="Gene3D" id="1.25.40.10">
    <property type="entry name" value="Tetratricopeptide repeat domain"/>
    <property type="match status" value="1"/>
</dbReference>
<dbReference type="Proteomes" id="UP000017842">
    <property type="component" value="Unassembled WGS sequence"/>
</dbReference>
<comment type="caution">
    <text evidence="2">The sequence shown here is derived from an EMBL/GenBank/DDBJ whole genome shotgun (WGS) entry which is preliminary data.</text>
</comment>
<evidence type="ECO:0000313" key="3">
    <source>
        <dbReference type="Proteomes" id="UP000017842"/>
    </source>
</evidence>
<feature type="chain" id="PRO_5004731969" evidence="1">
    <location>
        <begin position="19"/>
        <end position="228"/>
    </location>
</feature>
<name>V5C167_9GAMM</name>